<dbReference type="Pfam" id="PF06580">
    <property type="entry name" value="His_kinase"/>
    <property type="match status" value="1"/>
</dbReference>
<comment type="subcellular location">
    <subcellularLocation>
        <location evidence="1">Cell membrane</location>
        <topology evidence="1">Multi-pass membrane protein</topology>
    </subcellularLocation>
</comment>
<dbReference type="EMBL" id="AP019308">
    <property type="protein sequence ID" value="BBH25019.1"/>
    <property type="molecule type" value="Genomic_DNA"/>
</dbReference>
<keyword evidence="10" id="KW-0902">Two-component regulatory system</keyword>
<gene>
    <name evidence="14" type="primary">yesM_10</name>
    <name evidence="14" type="ORF">Back11_63640</name>
</gene>
<evidence type="ECO:0000259" key="13">
    <source>
        <dbReference type="PROSITE" id="PS50885"/>
    </source>
</evidence>
<proteinExistence type="predicted"/>
<organism evidence="14 15">
    <name type="scientific">Paenibacillus baekrokdamisoli</name>
    <dbReference type="NCBI Taxonomy" id="1712516"/>
    <lineage>
        <taxon>Bacteria</taxon>
        <taxon>Bacillati</taxon>
        <taxon>Bacillota</taxon>
        <taxon>Bacilli</taxon>
        <taxon>Bacillales</taxon>
        <taxon>Paenibacillaceae</taxon>
        <taxon>Paenibacillus</taxon>
    </lineage>
</organism>
<dbReference type="GO" id="GO:0005886">
    <property type="term" value="C:plasma membrane"/>
    <property type="evidence" value="ECO:0007669"/>
    <property type="project" value="UniProtKB-SubCell"/>
</dbReference>
<name>A0A3G9JPN6_9BACL</name>
<dbReference type="SMART" id="SM00304">
    <property type="entry name" value="HAMP"/>
    <property type="match status" value="1"/>
</dbReference>
<keyword evidence="8" id="KW-0067">ATP-binding</keyword>
<keyword evidence="7 14" id="KW-0418">Kinase</keyword>
<keyword evidence="11 12" id="KW-0472">Membrane</keyword>
<dbReference type="AlphaFoldDB" id="A0A3G9JPN6"/>
<reference evidence="14 15" key="1">
    <citation type="submission" date="2018-11" db="EMBL/GenBank/DDBJ databases">
        <title>Complete genome sequence of Paenibacillus baekrokdamisoli strain KCTC 33723.</title>
        <authorList>
            <person name="Kang S.W."/>
            <person name="Lee K.C."/>
            <person name="Kim K.K."/>
            <person name="Kim J.S."/>
            <person name="Kim D.S."/>
            <person name="Ko S.H."/>
            <person name="Yang S.H."/>
            <person name="Lee J.S."/>
        </authorList>
    </citation>
    <scope>NUCLEOTIDE SEQUENCE [LARGE SCALE GENOMIC DNA]</scope>
    <source>
        <strain evidence="14 15">KCTC 33723</strain>
    </source>
</reference>
<keyword evidence="4" id="KW-0808">Transferase</keyword>
<dbReference type="InterPro" id="IPR003594">
    <property type="entry name" value="HATPase_dom"/>
</dbReference>
<evidence type="ECO:0000256" key="9">
    <source>
        <dbReference type="ARBA" id="ARBA00022989"/>
    </source>
</evidence>
<keyword evidence="6" id="KW-0547">Nucleotide-binding</keyword>
<evidence type="ECO:0000256" key="1">
    <source>
        <dbReference type="ARBA" id="ARBA00004651"/>
    </source>
</evidence>
<dbReference type="SUPFAM" id="SSF158472">
    <property type="entry name" value="HAMP domain-like"/>
    <property type="match status" value="1"/>
</dbReference>
<evidence type="ECO:0000256" key="12">
    <source>
        <dbReference type="SAM" id="Phobius"/>
    </source>
</evidence>
<evidence type="ECO:0000313" key="14">
    <source>
        <dbReference type="EMBL" id="BBH25019.1"/>
    </source>
</evidence>
<evidence type="ECO:0000256" key="3">
    <source>
        <dbReference type="ARBA" id="ARBA00022553"/>
    </source>
</evidence>
<dbReference type="GO" id="GO:0000155">
    <property type="term" value="F:phosphorelay sensor kinase activity"/>
    <property type="evidence" value="ECO:0007669"/>
    <property type="project" value="InterPro"/>
</dbReference>
<keyword evidence="9 12" id="KW-1133">Transmembrane helix</keyword>
<dbReference type="KEGG" id="pbk:Back11_63640"/>
<dbReference type="Pfam" id="PF02518">
    <property type="entry name" value="HATPase_c"/>
    <property type="match status" value="1"/>
</dbReference>
<dbReference type="Proteomes" id="UP000275368">
    <property type="component" value="Chromosome"/>
</dbReference>
<dbReference type="InterPro" id="IPR036890">
    <property type="entry name" value="HATPase_C_sf"/>
</dbReference>
<dbReference type="SUPFAM" id="SSF55874">
    <property type="entry name" value="ATPase domain of HSP90 chaperone/DNA topoisomerase II/histidine kinase"/>
    <property type="match status" value="1"/>
</dbReference>
<accession>A0A3G9JPN6</accession>
<keyword evidence="15" id="KW-1185">Reference proteome</keyword>
<protein>
    <submittedName>
        <fullName evidence="14">Sensor histidine kinase YesM</fullName>
    </submittedName>
</protein>
<evidence type="ECO:0000313" key="15">
    <source>
        <dbReference type="Proteomes" id="UP000275368"/>
    </source>
</evidence>
<dbReference type="InterPro" id="IPR003660">
    <property type="entry name" value="HAMP_dom"/>
</dbReference>
<evidence type="ECO:0000256" key="10">
    <source>
        <dbReference type="ARBA" id="ARBA00023012"/>
    </source>
</evidence>
<keyword evidence="5 12" id="KW-0812">Transmembrane</keyword>
<keyword evidence="3" id="KW-0597">Phosphoprotein</keyword>
<evidence type="ECO:0000256" key="2">
    <source>
        <dbReference type="ARBA" id="ARBA00022475"/>
    </source>
</evidence>
<dbReference type="PANTHER" id="PTHR34220:SF11">
    <property type="entry name" value="SENSOR PROTEIN KINASE HPTS"/>
    <property type="match status" value="1"/>
</dbReference>
<feature type="domain" description="HAMP" evidence="13">
    <location>
        <begin position="306"/>
        <end position="359"/>
    </location>
</feature>
<evidence type="ECO:0000256" key="4">
    <source>
        <dbReference type="ARBA" id="ARBA00022679"/>
    </source>
</evidence>
<dbReference type="CDD" id="cd06225">
    <property type="entry name" value="HAMP"/>
    <property type="match status" value="1"/>
</dbReference>
<evidence type="ECO:0000256" key="11">
    <source>
        <dbReference type="ARBA" id="ARBA00023136"/>
    </source>
</evidence>
<dbReference type="Gene3D" id="3.30.565.10">
    <property type="entry name" value="Histidine kinase-like ATPase, C-terminal domain"/>
    <property type="match status" value="1"/>
</dbReference>
<sequence>MNRGGGRLRHTIRFKLIIGVVAILVPLIGLLNFNQYYAAQVVRKQVAVSNQSYTTLYMNQIDGQLWEIDSFLIRMIVSDSNLAMMDKQLEEEEYERLKVQLSRQLTNEITRYAPVDGFLIYSALDSGLIEAFSSRPPYPERQAVGEEIVHMLSGSPAQSQLGGRHWQVREINGSYYMLRLLRAEANIYVGAWVKADSLLVPLKLIDLGESGFSLFATKAGEPMMHSAAVRDNGIDLSFASGGYSLSGSPERYLTVGELSRQGDFRLVALIPEQRILKSLFDLRQWNTVVSAGSILLLPLSLILLRRTIMLPIRRLLSAMKRIGEGHMQGIPETSSTTEEFRVVNDNFNRMLNQIGELKIHVYEEQLSKQKVELRQLQTSINPHFYLNSLNILHSLAIVRDYELIQEMSRCLVDYFRYIFRSHISFVSLGDELMHMRNYIRIQELRFPDLLSSDIEVPPYLFGLGVPPLVIQTFVENAIKHAFSVEKPFALTIRGKLESGEGEPYVQLVIEDTGIGFSVEVLAALSEGASLEREDGSRHGIWNARRRLELLYGGAASLRFSNREVGGARVEILLPMRKCLEEGEDNDAEIAHRR</sequence>
<dbReference type="Pfam" id="PF00672">
    <property type="entry name" value="HAMP"/>
    <property type="match status" value="1"/>
</dbReference>
<evidence type="ECO:0000256" key="5">
    <source>
        <dbReference type="ARBA" id="ARBA00022692"/>
    </source>
</evidence>
<dbReference type="PROSITE" id="PS50885">
    <property type="entry name" value="HAMP"/>
    <property type="match status" value="1"/>
</dbReference>
<dbReference type="PANTHER" id="PTHR34220">
    <property type="entry name" value="SENSOR HISTIDINE KINASE YPDA"/>
    <property type="match status" value="1"/>
</dbReference>
<dbReference type="InterPro" id="IPR050640">
    <property type="entry name" value="Bact_2-comp_sensor_kinase"/>
</dbReference>
<evidence type="ECO:0000256" key="8">
    <source>
        <dbReference type="ARBA" id="ARBA00022840"/>
    </source>
</evidence>
<evidence type="ECO:0000256" key="7">
    <source>
        <dbReference type="ARBA" id="ARBA00022777"/>
    </source>
</evidence>
<dbReference type="GO" id="GO:0005524">
    <property type="term" value="F:ATP binding"/>
    <property type="evidence" value="ECO:0007669"/>
    <property type="project" value="UniProtKB-KW"/>
</dbReference>
<keyword evidence="2" id="KW-1003">Cell membrane</keyword>
<dbReference type="Gene3D" id="6.10.340.10">
    <property type="match status" value="1"/>
</dbReference>
<dbReference type="InterPro" id="IPR010559">
    <property type="entry name" value="Sig_transdc_His_kin_internal"/>
</dbReference>
<feature type="transmembrane region" description="Helical" evidence="12">
    <location>
        <begin position="12"/>
        <end position="33"/>
    </location>
</feature>
<evidence type="ECO:0000256" key="6">
    <source>
        <dbReference type="ARBA" id="ARBA00022741"/>
    </source>
</evidence>